<dbReference type="GO" id="GO:0016491">
    <property type="term" value="F:oxidoreductase activity"/>
    <property type="evidence" value="ECO:0007669"/>
    <property type="project" value="UniProtKB-KW"/>
</dbReference>
<dbReference type="Proteomes" id="UP000551616">
    <property type="component" value="Unassembled WGS sequence"/>
</dbReference>
<keyword evidence="5" id="KW-0411">Iron-sulfur</keyword>
<keyword evidence="7" id="KW-1185">Reference proteome</keyword>
<dbReference type="Gene3D" id="3.50.50.60">
    <property type="entry name" value="FAD/NAD(P)-binding domain"/>
    <property type="match status" value="1"/>
</dbReference>
<name>A0A7V8V3A2_9BACT</name>
<evidence type="ECO:0000256" key="3">
    <source>
        <dbReference type="ARBA" id="ARBA00023002"/>
    </source>
</evidence>
<keyword evidence="4" id="KW-0408">Iron</keyword>
<dbReference type="GO" id="GO:0046872">
    <property type="term" value="F:metal ion binding"/>
    <property type="evidence" value="ECO:0007669"/>
    <property type="project" value="UniProtKB-KW"/>
</dbReference>
<dbReference type="AlphaFoldDB" id="A0A7V8V3A2"/>
<comment type="caution">
    <text evidence="6">The sequence shown here is derived from an EMBL/GenBank/DDBJ whole genome shotgun (WGS) entry which is preliminary data.</text>
</comment>
<dbReference type="InterPro" id="IPR039650">
    <property type="entry name" value="HdrA-like"/>
</dbReference>
<keyword evidence="3" id="KW-0560">Oxidoreductase</keyword>
<protein>
    <recommendedName>
        <fullName evidence="8">FAD dependent oxidoreductase</fullName>
    </recommendedName>
</protein>
<proteinExistence type="predicted"/>
<evidence type="ECO:0008006" key="8">
    <source>
        <dbReference type="Google" id="ProtNLM"/>
    </source>
</evidence>
<reference evidence="6 7" key="1">
    <citation type="submission" date="2020-05" db="EMBL/GenBank/DDBJ databases">
        <title>Bremerella alba sp. nov., a novel planctomycete isolated from the surface of the macroalga Fucus spiralis.</title>
        <authorList>
            <person name="Godinho O."/>
            <person name="Botelho R."/>
            <person name="Albuquerque L."/>
            <person name="Wiegand S."/>
            <person name="Da Costa M.S."/>
            <person name="Lobo-Da-Cunha A."/>
            <person name="Jogler C."/>
            <person name="Lage O.M."/>
        </authorList>
    </citation>
    <scope>NUCLEOTIDE SEQUENCE [LARGE SCALE GENOMIC DNA]</scope>
    <source>
        <strain evidence="6 7">FF15</strain>
    </source>
</reference>
<dbReference type="InterPro" id="IPR036188">
    <property type="entry name" value="FAD/NAD-bd_sf"/>
</dbReference>
<evidence type="ECO:0000256" key="4">
    <source>
        <dbReference type="ARBA" id="ARBA00023004"/>
    </source>
</evidence>
<accession>A0A7V8V3A2</accession>
<dbReference type="PANTHER" id="PTHR43498">
    <property type="entry name" value="FERREDOXIN:COB-COM HETERODISULFIDE REDUCTASE SUBUNIT A"/>
    <property type="match status" value="1"/>
</dbReference>
<evidence type="ECO:0000256" key="5">
    <source>
        <dbReference type="ARBA" id="ARBA00023014"/>
    </source>
</evidence>
<dbReference type="EMBL" id="JABRWO010000003">
    <property type="protein sequence ID" value="MBA2114134.1"/>
    <property type="molecule type" value="Genomic_DNA"/>
</dbReference>
<dbReference type="GO" id="GO:0051539">
    <property type="term" value="F:4 iron, 4 sulfur cluster binding"/>
    <property type="evidence" value="ECO:0007669"/>
    <property type="project" value="UniProtKB-KW"/>
</dbReference>
<dbReference type="Pfam" id="PF12831">
    <property type="entry name" value="FAD_oxidored"/>
    <property type="match status" value="1"/>
</dbReference>
<sequence>MEERVSEMVESKQTYDVVVIGGTPGGIAAAIAAARHGRSIALVERNAHLGGMSTSGLGKSDIEHREVIGGLFLEFIGRIRDHYVDQLGEDSEAYTLCREGYYFEPYLAEQVFLEILSELPSITILTQHQLQSATAENQRVQSVQLLARETGEEFVISASAFVDATYEGDLLAAAGADYRLGREGRSEFGEPHAGAIYFDYQNGKILPRSTGEADDSLPAYTYRLCLSSDSSNGVPLKEPPAGYDRNVYLGYLTDLEEGRLSAPKVFKDGWGYYPEHFDTLVRALSVTDLPNGKVDANINPRPLAFPFGEENAKYIQADWPQRDEIALRHRHLTLGLLWFLQNDEAVPARQREMARKYQLPADEFTDNGHFPWQLYVREGRRLIGEVTLTERDVTVTEESPVTPEYKDTIAVGEFPIDSFPVRKKQPGDDVVLEGYLGMLAHITRPYQIPYRVTIPREVEGLIVPVAVSATHVAFSSIRMEPTWMALGHAAGLAAHLSIENETNLRDVSIDQLRGMLQAEGQVLSYREAVSR</sequence>
<evidence type="ECO:0000313" key="6">
    <source>
        <dbReference type="EMBL" id="MBA2114134.1"/>
    </source>
</evidence>
<dbReference type="SUPFAM" id="SSF51905">
    <property type="entry name" value="FAD/NAD(P)-binding domain"/>
    <property type="match status" value="1"/>
</dbReference>
<evidence type="ECO:0000256" key="1">
    <source>
        <dbReference type="ARBA" id="ARBA00022485"/>
    </source>
</evidence>
<gene>
    <name evidence="6" type="ORF">HOV93_12900</name>
</gene>
<organism evidence="6 7">
    <name type="scientific">Bremerella alba</name>
    <dbReference type="NCBI Taxonomy" id="980252"/>
    <lineage>
        <taxon>Bacteria</taxon>
        <taxon>Pseudomonadati</taxon>
        <taxon>Planctomycetota</taxon>
        <taxon>Planctomycetia</taxon>
        <taxon>Pirellulales</taxon>
        <taxon>Pirellulaceae</taxon>
        <taxon>Bremerella</taxon>
    </lineage>
</organism>
<keyword evidence="1" id="KW-0004">4Fe-4S</keyword>
<keyword evidence="2" id="KW-0479">Metal-binding</keyword>
<evidence type="ECO:0000313" key="7">
    <source>
        <dbReference type="Proteomes" id="UP000551616"/>
    </source>
</evidence>
<evidence type="ECO:0000256" key="2">
    <source>
        <dbReference type="ARBA" id="ARBA00022723"/>
    </source>
</evidence>
<dbReference type="PANTHER" id="PTHR43498:SF1">
    <property type="entry name" value="COB--COM HETERODISULFIDE REDUCTASE IRON-SULFUR SUBUNIT A"/>
    <property type="match status" value="1"/>
</dbReference>